<evidence type="ECO:0000313" key="3">
    <source>
        <dbReference type="Proteomes" id="UP000828390"/>
    </source>
</evidence>
<keyword evidence="3" id="KW-1185">Reference proteome</keyword>
<protein>
    <submittedName>
        <fullName evidence="2">Uncharacterized protein</fullName>
    </submittedName>
</protein>
<reference evidence="2" key="1">
    <citation type="journal article" date="2019" name="bioRxiv">
        <title>The Genome of the Zebra Mussel, Dreissena polymorpha: A Resource for Invasive Species Research.</title>
        <authorList>
            <person name="McCartney M.A."/>
            <person name="Auch B."/>
            <person name="Kono T."/>
            <person name="Mallez S."/>
            <person name="Zhang Y."/>
            <person name="Obille A."/>
            <person name="Becker A."/>
            <person name="Abrahante J.E."/>
            <person name="Garbe J."/>
            <person name="Badalamenti J.P."/>
            <person name="Herman A."/>
            <person name="Mangelson H."/>
            <person name="Liachko I."/>
            <person name="Sullivan S."/>
            <person name="Sone E.D."/>
            <person name="Koren S."/>
            <person name="Silverstein K.A.T."/>
            <person name="Beckman K.B."/>
            <person name="Gohl D.M."/>
        </authorList>
    </citation>
    <scope>NUCLEOTIDE SEQUENCE</scope>
    <source>
        <strain evidence="2">Duluth1</strain>
        <tissue evidence="2">Whole animal</tissue>
    </source>
</reference>
<dbReference type="EMBL" id="JAIWYP010000008">
    <property type="protein sequence ID" value="KAH3788992.1"/>
    <property type="molecule type" value="Genomic_DNA"/>
</dbReference>
<comment type="caution">
    <text evidence="2">The sequence shown here is derived from an EMBL/GenBank/DDBJ whole genome shotgun (WGS) entry which is preliminary data.</text>
</comment>
<dbReference type="Proteomes" id="UP000828390">
    <property type="component" value="Unassembled WGS sequence"/>
</dbReference>
<accession>A0A9D4IYA9</accession>
<evidence type="ECO:0000313" key="2">
    <source>
        <dbReference type="EMBL" id="KAH3788992.1"/>
    </source>
</evidence>
<sequence length="80" mass="8980">MQVDSDTQNQVDSHIKNQRVNKANVEFAQQTTDNGQKAITKAHHEHVVLSTKRCAYTVISRSSQMNLADPGATLPYHVYI</sequence>
<reference evidence="2" key="2">
    <citation type="submission" date="2020-11" db="EMBL/GenBank/DDBJ databases">
        <authorList>
            <person name="McCartney M.A."/>
            <person name="Auch B."/>
            <person name="Kono T."/>
            <person name="Mallez S."/>
            <person name="Becker A."/>
            <person name="Gohl D.M."/>
            <person name="Silverstein K.A.T."/>
            <person name="Koren S."/>
            <person name="Bechman K.B."/>
            <person name="Herman A."/>
            <person name="Abrahante J.E."/>
            <person name="Garbe J."/>
        </authorList>
    </citation>
    <scope>NUCLEOTIDE SEQUENCE</scope>
    <source>
        <strain evidence="2">Duluth1</strain>
        <tissue evidence="2">Whole animal</tissue>
    </source>
</reference>
<name>A0A9D4IYA9_DREPO</name>
<gene>
    <name evidence="2" type="ORF">DPMN_167159</name>
</gene>
<feature type="region of interest" description="Disordered" evidence="1">
    <location>
        <begin position="1"/>
        <end position="22"/>
    </location>
</feature>
<proteinExistence type="predicted"/>
<dbReference type="AlphaFoldDB" id="A0A9D4IYA9"/>
<feature type="compositionally biased region" description="Polar residues" evidence="1">
    <location>
        <begin position="1"/>
        <end position="12"/>
    </location>
</feature>
<organism evidence="2 3">
    <name type="scientific">Dreissena polymorpha</name>
    <name type="common">Zebra mussel</name>
    <name type="synonym">Mytilus polymorpha</name>
    <dbReference type="NCBI Taxonomy" id="45954"/>
    <lineage>
        <taxon>Eukaryota</taxon>
        <taxon>Metazoa</taxon>
        <taxon>Spiralia</taxon>
        <taxon>Lophotrochozoa</taxon>
        <taxon>Mollusca</taxon>
        <taxon>Bivalvia</taxon>
        <taxon>Autobranchia</taxon>
        <taxon>Heteroconchia</taxon>
        <taxon>Euheterodonta</taxon>
        <taxon>Imparidentia</taxon>
        <taxon>Neoheterodontei</taxon>
        <taxon>Myida</taxon>
        <taxon>Dreissenoidea</taxon>
        <taxon>Dreissenidae</taxon>
        <taxon>Dreissena</taxon>
    </lineage>
</organism>
<evidence type="ECO:0000256" key="1">
    <source>
        <dbReference type="SAM" id="MobiDB-lite"/>
    </source>
</evidence>